<dbReference type="Proteomes" id="UP000004080">
    <property type="component" value="Unassembled WGS sequence"/>
</dbReference>
<dbReference type="Gene3D" id="3.30.750.24">
    <property type="entry name" value="STAS domain"/>
    <property type="match status" value="1"/>
</dbReference>
<gene>
    <name evidence="3" type="ORF">A374_07664</name>
</gene>
<protein>
    <submittedName>
        <fullName evidence="3">Anti-sigma-factor antagonist</fullName>
    </submittedName>
</protein>
<dbReference type="RefSeq" id="WP_007201628.1">
    <property type="nucleotide sequence ID" value="NZ_AKKV01000024.1"/>
</dbReference>
<dbReference type="eggNOG" id="COG1366">
    <property type="taxonomic scope" value="Bacteria"/>
</dbReference>
<reference evidence="3 4" key="1">
    <citation type="journal article" date="2012" name="J. Bacteriol.">
        <title>Genome of Bacillus macauensis ZFHKF-1, a Long-Chain-Forming Bacterium.</title>
        <authorList>
            <person name="Cai L."/>
            <person name="Zhang T."/>
        </authorList>
    </citation>
    <scope>NUCLEOTIDE SEQUENCE [LARGE SCALE GENOMIC DNA]</scope>
    <source>
        <strain evidence="3 4">ZFHKF-1</strain>
    </source>
</reference>
<evidence type="ECO:0000259" key="2">
    <source>
        <dbReference type="PROSITE" id="PS50801"/>
    </source>
</evidence>
<dbReference type="PATRIC" id="fig|1196324.3.peg.1571"/>
<proteinExistence type="predicted"/>
<dbReference type="PANTHER" id="PTHR33745">
    <property type="entry name" value="RSBT ANTAGONIST PROTEIN RSBS-RELATED"/>
    <property type="match status" value="1"/>
</dbReference>
<sequence length="280" mass="32398">MSKEWKQELVQYIIRNRENFKQQLLAEAVNVASEITNIQQTGNINLIKNAEKLALCVIKNREDELISFAKKEGIVWAEHALTITLKLEWVHAIRRTLWHFLHAFDSQTQHFKEMEDYRTNFYEMEILINDSIDQFLNGFFISYSSYKDNLLNEQRKMVEHLSVPIIPLSKNIAVLPLIGRIDAYRMQIIEEKVLTDISTLKISTLIMDLSGLTDMDIEVMHQFEKVLLGISLMGSSPVITGLRAELVHEMIQLGLSFEEYATVKGTLEQTLAPYFTMKSL</sequence>
<keyword evidence="4" id="KW-1185">Reference proteome</keyword>
<dbReference type="SUPFAM" id="SSF52091">
    <property type="entry name" value="SpoIIaa-like"/>
    <property type="match status" value="1"/>
</dbReference>
<dbReference type="InterPro" id="IPR002645">
    <property type="entry name" value="STAS_dom"/>
</dbReference>
<name>I8J1T3_9BACL</name>
<dbReference type="PROSITE" id="PS50801">
    <property type="entry name" value="STAS"/>
    <property type="match status" value="1"/>
</dbReference>
<comment type="caution">
    <text evidence="3">The sequence shown here is derived from an EMBL/GenBank/DDBJ whole genome shotgun (WGS) entry which is preliminary data.</text>
</comment>
<evidence type="ECO:0000313" key="3">
    <source>
        <dbReference type="EMBL" id="EIT85696.1"/>
    </source>
</evidence>
<evidence type="ECO:0000313" key="4">
    <source>
        <dbReference type="Proteomes" id="UP000004080"/>
    </source>
</evidence>
<organism evidence="3 4">
    <name type="scientific">Fictibacillus macauensis ZFHKF-1</name>
    <dbReference type="NCBI Taxonomy" id="1196324"/>
    <lineage>
        <taxon>Bacteria</taxon>
        <taxon>Bacillati</taxon>
        <taxon>Bacillota</taxon>
        <taxon>Bacilli</taxon>
        <taxon>Bacillales</taxon>
        <taxon>Fictibacillaceae</taxon>
        <taxon>Fictibacillus</taxon>
    </lineage>
</organism>
<feature type="domain" description="STAS" evidence="2">
    <location>
        <begin position="162"/>
        <end position="274"/>
    </location>
</feature>
<dbReference type="EMBL" id="AKKV01000024">
    <property type="protein sequence ID" value="EIT85696.1"/>
    <property type="molecule type" value="Genomic_DNA"/>
</dbReference>
<dbReference type="Pfam" id="PF01740">
    <property type="entry name" value="STAS"/>
    <property type="match status" value="1"/>
</dbReference>
<dbReference type="InterPro" id="IPR036513">
    <property type="entry name" value="STAS_dom_sf"/>
</dbReference>
<dbReference type="InterPro" id="IPR051932">
    <property type="entry name" value="Bact_StressResp_Reg"/>
</dbReference>
<dbReference type="CDD" id="cd07041">
    <property type="entry name" value="STAS_RsbR_RsbS_like"/>
    <property type="match status" value="1"/>
</dbReference>
<dbReference type="PANTHER" id="PTHR33745:SF3">
    <property type="entry name" value="RSBT CO-ANTAGONIST PROTEIN RSBRC"/>
    <property type="match status" value="1"/>
</dbReference>
<keyword evidence="1" id="KW-0597">Phosphoprotein</keyword>
<dbReference type="OrthoDB" id="1120027at2"/>
<accession>I8J1T3</accession>
<dbReference type="AlphaFoldDB" id="I8J1T3"/>
<dbReference type="STRING" id="1196324.A374_07664"/>
<evidence type="ECO:0000256" key="1">
    <source>
        <dbReference type="ARBA" id="ARBA00022553"/>
    </source>
</evidence>